<dbReference type="EMBL" id="CP019082">
    <property type="protein sequence ID" value="APW62754.1"/>
    <property type="molecule type" value="Genomic_DNA"/>
</dbReference>
<dbReference type="KEGG" id="pbor:BSF38_04306"/>
<dbReference type="AlphaFoldDB" id="A0A1U7CUX5"/>
<sequence length="194" mass="22364">MDPIFFETPEDFRAWLAENHATADRLLVGFYKKGLGRKRLTWPESVDEALCYGWIDGVRKGIDAESYTIRFTPRKKGSVWSTVNIARIQALTELGRMQPNGLAAFEARKEDRSGIYSHEQGDVEMPEPYLGLLREDPAAWKFYEKQPASYRKAVNWWVASAKKEETRRKRLNSLAAYSARGERVPQFTWRKASG</sequence>
<evidence type="ECO:0000313" key="1">
    <source>
        <dbReference type="EMBL" id="APW62754.1"/>
    </source>
</evidence>
<evidence type="ECO:0008006" key="3">
    <source>
        <dbReference type="Google" id="ProtNLM"/>
    </source>
</evidence>
<dbReference type="Pfam" id="PF13376">
    <property type="entry name" value="OmdA"/>
    <property type="match status" value="1"/>
</dbReference>
<organism evidence="1 2">
    <name type="scientific">Paludisphaera borealis</name>
    <dbReference type="NCBI Taxonomy" id="1387353"/>
    <lineage>
        <taxon>Bacteria</taxon>
        <taxon>Pseudomonadati</taxon>
        <taxon>Planctomycetota</taxon>
        <taxon>Planctomycetia</taxon>
        <taxon>Isosphaerales</taxon>
        <taxon>Isosphaeraceae</taxon>
        <taxon>Paludisphaera</taxon>
    </lineage>
</organism>
<keyword evidence="2" id="KW-1185">Reference proteome</keyword>
<reference evidence="2" key="1">
    <citation type="submission" date="2016-12" db="EMBL/GenBank/DDBJ databases">
        <title>Comparative genomics of four Isosphaeraceae planctomycetes: a common pool of plasmids and glycoside hydrolase genes.</title>
        <authorList>
            <person name="Ivanova A."/>
        </authorList>
    </citation>
    <scope>NUCLEOTIDE SEQUENCE [LARGE SCALE GENOMIC DNA]</scope>
    <source>
        <strain evidence="2">PX4</strain>
    </source>
</reference>
<accession>A0A1U7CUX5</accession>
<name>A0A1U7CUX5_9BACT</name>
<dbReference type="RefSeq" id="WP_076349078.1">
    <property type="nucleotide sequence ID" value="NZ_CP019082.1"/>
</dbReference>
<evidence type="ECO:0000313" key="2">
    <source>
        <dbReference type="Proteomes" id="UP000186309"/>
    </source>
</evidence>
<protein>
    <recommendedName>
        <fullName evidence="3">Bacteriocin-protection protein</fullName>
    </recommendedName>
</protein>
<proteinExistence type="predicted"/>
<dbReference type="OrthoDB" id="9796999at2"/>
<dbReference type="Proteomes" id="UP000186309">
    <property type="component" value="Chromosome"/>
</dbReference>
<gene>
    <name evidence="1" type="ORF">BSF38_04306</name>
</gene>